<sequence>MTGPRNLVAEPLTREAFAPFGEVIDARGADSFPINQGRTERFHALAAVELLGEAEGLRGILSIFRGQPLEPLEITLMERHPLGSQAFVAINDGAFLAVVAPPGEFDESAVRVFLVRGDQGVNYRAGTWHAPLLPLKPDSDYLVVDRQGQGNNCDEVTLDTPIKPVMPTG</sequence>
<comment type="subunit">
    <text evidence="1">Homodimer.</text>
</comment>
<dbReference type="Gene3D" id="2.60.120.480">
    <property type="entry name" value="Ureidoglycolate hydrolase"/>
    <property type="match status" value="1"/>
</dbReference>
<keyword evidence="6" id="KW-1185">Reference proteome</keyword>
<dbReference type="AlphaFoldDB" id="A0A5B0VIC3"/>
<dbReference type="PIRSF" id="PIRSF017306">
    <property type="entry name" value="Ureidogly_hydro"/>
    <property type="match status" value="1"/>
</dbReference>
<evidence type="ECO:0000313" key="6">
    <source>
        <dbReference type="Proteomes" id="UP000323161"/>
    </source>
</evidence>
<evidence type="ECO:0000256" key="2">
    <source>
        <dbReference type="ARBA" id="ARBA00022631"/>
    </source>
</evidence>
<dbReference type="NCBIfam" id="NF009932">
    <property type="entry name" value="PRK13395.1"/>
    <property type="match status" value="1"/>
</dbReference>
<reference evidence="5 6" key="1">
    <citation type="submission" date="2019-08" db="EMBL/GenBank/DDBJ databases">
        <title>Marinobacter ZYF650 sp. nov., a marine bacterium isolated from seawater of the Mariana trench.</title>
        <authorList>
            <person name="Ahmad W."/>
        </authorList>
    </citation>
    <scope>NUCLEOTIDE SEQUENCE [LARGE SCALE GENOMIC DNA]</scope>
    <source>
        <strain evidence="5 6">ZYF650</strain>
    </source>
</reference>
<name>A0A5B0VIC3_9GAMM</name>
<dbReference type="InterPro" id="IPR011051">
    <property type="entry name" value="RmlC_Cupin_sf"/>
</dbReference>
<dbReference type="GO" id="GO:0050385">
    <property type="term" value="F:ureidoglycolate lyase activity"/>
    <property type="evidence" value="ECO:0007669"/>
    <property type="project" value="UniProtKB-EC"/>
</dbReference>
<dbReference type="InterPro" id="IPR007247">
    <property type="entry name" value="Ureidogly_lyase"/>
</dbReference>
<organism evidence="5 6">
    <name type="scientific">Marinobacter salinexigens</name>
    <dbReference type="NCBI Taxonomy" id="2919747"/>
    <lineage>
        <taxon>Bacteria</taxon>
        <taxon>Pseudomonadati</taxon>
        <taxon>Pseudomonadota</taxon>
        <taxon>Gammaproteobacteria</taxon>
        <taxon>Pseudomonadales</taxon>
        <taxon>Marinobacteraceae</taxon>
        <taxon>Marinobacter</taxon>
    </lineage>
</organism>
<dbReference type="GO" id="GO:0000256">
    <property type="term" value="P:allantoin catabolic process"/>
    <property type="evidence" value="ECO:0007669"/>
    <property type="project" value="InterPro"/>
</dbReference>
<comment type="caution">
    <text evidence="5">The sequence shown here is derived from an EMBL/GenBank/DDBJ whole genome shotgun (WGS) entry which is preliminary data.</text>
</comment>
<accession>A0A5B0VIC3</accession>
<evidence type="ECO:0000313" key="5">
    <source>
        <dbReference type="EMBL" id="KAA1174477.1"/>
    </source>
</evidence>
<dbReference type="SUPFAM" id="SSF51182">
    <property type="entry name" value="RmlC-like cupins"/>
    <property type="match status" value="1"/>
</dbReference>
<proteinExistence type="predicted"/>
<evidence type="ECO:0000256" key="3">
    <source>
        <dbReference type="ARBA" id="ARBA00023239"/>
    </source>
</evidence>
<dbReference type="Pfam" id="PF04115">
    <property type="entry name" value="Ureidogly_lyase"/>
    <property type="match status" value="1"/>
</dbReference>
<comment type="catalytic activity">
    <reaction evidence="4">
        <text>(S)-ureidoglycolate = urea + glyoxylate</text>
        <dbReference type="Rhea" id="RHEA:11304"/>
        <dbReference type="ChEBI" id="CHEBI:16199"/>
        <dbReference type="ChEBI" id="CHEBI:36655"/>
        <dbReference type="ChEBI" id="CHEBI:57296"/>
        <dbReference type="EC" id="4.3.2.3"/>
    </reaction>
</comment>
<dbReference type="Proteomes" id="UP000323161">
    <property type="component" value="Unassembled WGS sequence"/>
</dbReference>
<gene>
    <name evidence="5" type="ORF">FWJ25_09640</name>
</gene>
<dbReference type="PANTHER" id="PTHR21221:SF1">
    <property type="entry name" value="UREIDOGLYCOLATE LYASE"/>
    <property type="match status" value="1"/>
</dbReference>
<keyword evidence="2" id="KW-0659">Purine metabolism</keyword>
<dbReference type="RefSeq" id="WP_149600041.1">
    <property type="nucleotide sequence ID" value="NZ_VTUU01000003.1"/>
</dbReference>
<keyword evidence="3 5" id="KW-0456">Lyase</keyword>
<dbReference type="GO" id="GO:0006144">
    <property type="term" value="P:purine nucleobase metabolic process"/>
    <property type="evidence" value="ECO:0007669"/>
    <property type="project" value="UniProtKB-KW"/>
</dbReference>
<protein>
    <submittedName>
        <fullName evidence="5">Ureidoglycolate lyase</fullName>
    </submittedName>
</protein>
<dbReference type="InterPro" id="IPR024060">
    <property type="entry name" value="Ureidoglycolate_lyase_dom_sf"/>
</dbReference>
<evidence type="ECO:0000256" key="1">
    <source>
        <dbReference type="ARBA" id="ARBA00011738"/>
    </source>
</evidence>
<dbReference type="PANTHER" id="PTHR21221">
    <property type="entry name" value="UREIDOGLYCOLATE HYDROLASE"/>
    <property type="match status" value="1"/>
</dbReference>
<evidence type="ECO:0000256" key="4">
    <source>
        <dbReference type="ARBA" id="ARBA00047684"/>
    </source>
</evidence>
<dbReference type="GO" id="GO:0004848">
    <property type="term" value="F:ureidoglycolate hydrolase activity"/>
    <property type="evidence" value="ECO:0007669"/>
    <property type="project" value="InterPro"/>
</dbReference>
<dbReference type="CDD" id="cd20298">
    <property type="entry name" value="cupin_UAH"/>
    <property type="match status" value="1"/>
</dbReference>
<dbReference type="EMBL" id="VTUU01000003">
    <property type="protein sequence ID" value="KAA1174477.1"/>
    <property type="molecule type" value="Genomic_DNA"/>
</dbReference>
<dbReference type="InterPro" id="IPR047233">
    <property type="entry name" value="UAH_cupin"/>
</dbReference>